<reference evidence="2 3" key="1">
    <citation type="journal article" date="2015" name="Genome Biol. Evol.">
        <title>The genome of winter moth (Operophtera brumata) provides a genomic perspective on sexual dimorphism and phenology.</title>
        <authorList>
            <person name="Derks M.F."/>
            <person name="Smit S."/>
            <person name="Salis L."/>
            <person name="Schijlen E."/>
            <person name="Bossers A."/>
            <person name="Mateman C."/>
            <person name="Pijl A.S."/>
            <person name="de Ridder D."/>
            <person name="Groenen M.A."/>
            <person name="Visser M.E."/>
            <person name="Megens H.J."/>
        </authorList>
    </citation>
    <scope>NUCLEOTIDE SEQUENCE [LARGE SCALE GENOMIC DNA]</scope>
    <source>
        <strain evidence="2">WM2013NL</strain>
        <tissue evidence="2">Head and thorax</tissue>
    </source>
</reference>
<proteinExistence type="predicted"/>
<evidence type="ECO:0000313" key="2">
    <source>
        <dbReference type="EMBL" id="KOB71987.1"/>
    </source>
</evidence>
<keyword evidence="3" id="KW-1185">Reference proteome</keyword>
<accession>A0A0L7L914</accession>
<organism evidence="2 3">
    <name type="scientific">Operophtera brumata</name>
    <name type="common">Winter moth</name>
    <name type="synonym">Phalaena brumata</name>
    <dbReference type="NCBI Taxonomy" id="104452"/>
    <lineage>
        <taxon>Eukaryota</taxon>
        <taxon>Metazoa</taxon>
        <taxon>Ecdysozoa</taxon>
        <taxon>Arthropoda</taxon>
        <taxon>Hexapoda</taxon>
        <taxon>Insecta</taxon>
        <taxon>Pterygota</taxon>
        <taxon>Neoptera</taxon>
        <taxon>Endopterygota</taxon>
        <taxon>Lepidoptera</taxon>
        <taxon>Glossata</taxon>
        <taxon>Ditrysia</taxon>
        <taxon>Geometroidea</taxon>
        <taxon>Geometridae</taxon>
        <taxon>Larentiinae</taxon>
        <taxon>Operophtera</taxon>
    </lineage>
</organism>
<name>A0A0L7L914_OPEBR</name>
<comment type="caution">
    <text evidence="2">The sequence shown here is derived from an EMBL/GenBank/DDBJ whole genome shotgun (WGS) entry which is preliminary data.</text>
</comment>
<dbReference type="AlphaFoldDB" id="A0A0L7L914"/>
<gene>
    <name evidence="2" type="ORF">OBRU01_12897</name>
</gene>
<dbReference type="Proteomes" id="UP000037510">
    <property type="component" value="Unassembled WGS sequence"/>
</dbReference>
<protein>
    <submittedName>
        <fullName evidence="2">Haywire, isoform A</fullName>
    </submittedName>
</protein>
<sequence length="368" mass="42915">MCVLYGSADSSESEEPVLYYYGLRYWRPAALVRLCRCDRRQRCDKPAGAATDRLIELNNRAQLQEENERSLPACEERQACSAMVQRYWRPAALVRLRRFGRRQRCDEPAATDRLIELNNRAQLQEENERSLPACEERQACSAMVQRYWRPAALVRRHRPTDRTQQPRSATENERSLPACEERQACSAMVQRYWRPAALVRRHRPTDRTQQPRSATGNRTCLIFCQPTTDWPACSIDENPLNVTTSYERMNPDELEMQHHEEIELTPPKITLKCKCRNPNYWKLNSTEGNVRIYRCASLPLCRTGEFCGNVNYDLNALYQSCMCPKHHICVHNGGVTRLLISELLYKGRGWKAYCQRIGTDSDYSYEDY</sequence>
<feature type="region of interest" description="Disordered" evidence="1">
    <location>
        <begin position="155"/>
        <end position="176"/>
    </location>
</feature>
<evidence type="ECO:0000313" key="3">
    <source>
        <dbReference type="Proteomes" id="UP000037510"/>
    </source>
</evidence>
<dbReference type="EMBL" id="JTDY01002157">
    <property type="protein sequence ID" value="KOB71987.1"/>
    <property type="molecule type" value="Genomic_DNA"/>
</dbReference>
<evidence type="ECO:0000256" key="1">
    <source>
        <dbReference type="SAM" id="MobiDB-lite"/>
    </source>
</evidence>